<evidence type="ECO:0000313" key="2">
    <source>
        <dbReference type="Proteomes" id="UP000298030"/>
    </source>
</evidence>
<evidence type="ECO:0000313" key="1">
    <source>
        <dbReference type="EMBL" id="TEB28835.1"/>
    </source>
</evidence>
<organism evidence="1 2">
    <name type="scientific">Coprinellus micaceus</name>
    <name type="common">Glistening ink-cap mushroom</name>
    <name type="synonym">Coprinus micaceus</name>
    <dbReference type="NCBI Taxonomy" id="71717"/>
    <lineage>
        <taxon>Eukaryota</taxon>
        <taxon>Fungi</taxon>
        <taxon>Dikarya</taxon>
        <taxon>Basidiomycota</taxon>
        <taxon>Agaricomycotina</taxon>
        <taxon>Agaricomycetes</taxon>
        <taxon>Agaricomycetidae</taxon>
        <taxon>Agaricales</taxon>
        <taxon>Agaricineae</taxon>
        <taxon>Psathyrellaceae</taxon>
        <taxon>Coprinellus</taxon>
    </lineage>
</organism>
<name>A0A4Y7T3X1_COPMI</name>
<accession>A0A4Y7T3X1</accession>
<dbReference type="OrthoDB" id="2904962at2759"/>
<gene>
    <name evidence="1" type="ORF">FA13DRAFT_1735345</name>
</gene>
<dbReference type="EMBL" id="QPFP01000030">
    <property type="protein sequence ID" value="TEB28835.1"/>
    <property type="molecule type" value="Genomic_DNA"/>
</dbReference>
<sequence length="491" mass="55601">MHFSLKRLASTLGLSSQGESPVLVQPGWNGLPEDIFILILKDYLGVNSAAANSLSQTCRAYAFFSRPHLLRSVCITEGIRPRTRIEQFQHDLKHSPQLHTAVGALRIVNDRINDRDLGMHFQKSGQRGPSLTKTGEKLVYILSRHFPNMTVFELPRLQRDQQWATLSLKLQDAVCDFLCRHARGSLQELSISTHYPLELVRHCSSITKLEYMIDELDVKLESVDSSLLGIHKSENSDPISLKELAILDTFSSVSTDVAKRFTELGNEPCVSLKELERLTYYGDNWHWSHLRVFLAYCATTLSSLRIIVSDRLNGPKLDLSSFRRLKHLSLSMNRMSLGSCTLSWIASTIKDLYDPPNTTSTRIPPVQTLEVVVKALGRTAKENIRDMEQGLITPMLESFRKAASVSTAKGRPRRTWVLKELRVVVCVERRLLAHVGPSGEEQRTLVSDMRKLLVDSLSTFDPSVAVDVELVEGEFHKWLRYPSIPRAPFHY</sequence>
<reference evidence="1 2" key="1">
    <citation type="journal article" date="2019" name="Nat. Ecol. Evol.">
        <title>Megaphylogeny resolves global patterns of mushroom evolution.</title>
        <authorList>
            <person name="Varga T."/>
            <person name="Krizsan K."/>
            <person name="Foldi C."/>
            <person name="Dima B."/>
            <person name="Sanchez-Garcia M."/>
            <person name="Sanchez-Ramirez S."/>
            <person name="Szollosi G.J."/>
            <person name="Szarkandi J.G."/>
            <person name="Papp V."/>
            <person name="Albert L."/>
            <person name="Andreopoulos W."/>
            <person name="Angelini C."/>
            <person name="Antonin V."/>
            <person name="Barry K.W."/>
            <person name="Bougher N.L."/>
            <person name="Buchanan P."/>
            <person name="Buyck B."/>
            <person name="Bense V."/>
            <person name="Catcheside P."/>
            <person name="Chovatia M."/>
            <person name="Cooper J."/>
            <person name="Damon W."/>
            <person name="Desjardin D."/>
            <person name="Finy P."/>
            <person name="Geml J."/>
            <person name="Haridas S."/>
            <person name="Hughes K."/>
            <person name="Justo A."/>
            <person name="Karasinski D."/>
            <person name="Kautmanova I."/>
            <person name="Kiss B."/>
            <person name="Kocsube S."/>
            <person name="Kotiranta H."/>
            <person name="LaButti K.M."/>
            <person name="Lechner B.E."/>
            <person name="Liimatainen K."/>
            <person name="Lipzen A."/>
            <person name="Lukacs Z."/>
            <person name="Mihaltcheva S."/>
            <person name="Morgado L.N."/>
            <person name="Niskanen T."/>
            <person name="Noordeloos M.E."/>
            <person name="Ohm R.A."/>
            <person name="Ortiz-Santana B."/>
            <person name="Ovrebo C."/>
            <person name="Racz N."/>
            <person name="Riley R."/>
            <person name="Savchenko A."/>
            <person name="Shiryaev A."/>
            <person name="Soop K."/>
            <person name="Spirin V."/>
            <person name="Szebenyi C."/>
            <person name="Tomsovsky M."/>
            <person name="Tulloss R.E."/>
            <person name="Uehling J."/>
            <person name="Grigoriev I.V."/>
            <person name="Vagvolgyi C."/>
            <person name="Papp T."/>
            <person name="Martin F.M."/>
            <person name="Miettinen O."/>
            <person name="Hibbett D.S."/>
            <person name="Nagy L.G."/>
        </authorList>
    </citation>
    <scope>NUCLEOTIDE SEQUENCE [LARGE SCALE GENOMIC DNA]</scope>
    <source>
        <strain evidence="1 2">FP101781</strain>
    </source>
</reference>
<dbReference type="Proteomes" id="UP000298030">
    <property type="component" value="Unassembled WGS sequence"/>
</dbReference>
<comment type="caution">
    <text evidence="1">The sequence shown here is derived from an EMBL/GenBank/DDBJ whole genome shotgun (WGS) entry which is preliminary data.</text>
</comment>
<proteinExistence type="predicted"/>
<keyword evidence="2" id="KW-1185">Reference proteome</keyword>
<protein>
    <submittedName>
        <fullName evidence="1">Uncharacterized protein</fullName>
    </submittedName>
</protein>
<dbReference type="AlphaFoldDB" id="A0A4Y7T3X1"/>